<dbReference type="Proteomes" id="UP000566813">
    <property type="component" value="Unassembled WGS sequence"/>
</dbReference>
<feature type="transmembrane region" description="Helical" evidence="1">
    <location>
        <begin position="142"/>
        <end position="167"/>
    </location>
</feature>
<evidence type="ECO:0000313" key="3">
    <source>
        <dbReference type="EMBL" id="MBC2666499.1"/>
    </source>
</evidence>
<gene>
    <name evidence="3" type="ORF">H7F51_13305</name>
</gene>
<accession>A0A7X1FT47</accession>
<keyword evidence="1" id="KW-1133">Transmembrane helix</keyword>
<dbReference type="PANTHER" id="PTHR40547:SF1">
    <property type="entry name" value="SLL0298 PROTEIN"/>
    <property type="match status" value="1"/>
</dbReference>
<sequence>MSGLGAWLGARVPTRESLESHAWLRPFAHLIFRSELWRMNRRSVPRGVALGLFVGVMIPFAHFIVAIFVAVFVRANIPAAMAATFIGFPVIYVGIVAVAYRIGEWLLHLDAMTGIQPIGETMQQTGTDDLLKHLTGAGLDTAFGLLVIATVLSVLGYVLASVLWRWWVARKRRQRLGGA</sequence>
<keyword evidence="4" id="KW-1185">Reference proteome</keyword>
<protein>
    <submittedName>
        <fullName evidence="3">DUF2062 domain-containing protein</fullName>
    </submittedName>
</protein>
<dbReference type="RefSeq" id="WP_185664803.1">
    <property type="nucleotide sequence ID" value="NZ_JACLAW010000010.1"/>
</dbReference>
<feature type="domain" description="DUF2062" evidence="2">
    <location>
        <begin position="24"/>
        <end position="172"/>
    </location>
</feature>
<dbReference type="PANTHER" id="PTHR40547">
    <property type="entry name" value="SLL0298 PROTEIN"/>
    <property type="match status" value="1"/>
</dbReference>
<keyword evidence="1" id="KW-0812">Transmembrane</keyword>
<dbReference type="EMBL" id="JACLAW010000010">
    <property type="protein sequence ID" value="MBC2666499.1"/>
    <property type="molecule type" value="Genomic_DNA"/>
</dbReference>
<evidence type="ECO:0000313" key="4">
    <source>
        <dbReference type="Proteomes" id="UP000566813"/>
    </source>
</evidence>
<feature type="transmembrane region" description="Helical" evidence="1">
    <location>
        <begin position="48"/>
        <end position="73"/>
    </location>
</feature>
<proteinExistence type="predicted"/>
<dbReference type="InterPro" id="IPR018639">
    <property type="entry name" value="DUF2062"/>
</dbReference>
<reference evidence="3 4" key="1">
    <citation type="submission" date="2020-08" db="EMBL/GenBank/DDBJ databases">
        <title>The genome sequence of type strain Novosphingobium flavum NBRC 111647.</title>
        <authorList>
            <person name="Liu Y."/>
        </authorList>
    </citation>
    <scope>NUCLEOTIDE SEQUENCE [LARGE SCALE GENOMIC DNA]</scope>
    <source>
        <strain evidence="3 4">NBRC 111647</strain>
    </source>
</reference>
<organism evidence="3 4">
    <name type="scientific">Novosphingobium flavum</name>
    <dbReference type="NCBI Taxonomy" id="1778672"/>
    <lineage>
        <taxon>Bacteria</taxon>
        <taxon>Pseudomonadati</taxon>
        <taxon>Pseudomonadota</taxon>
        <taxon>Alphaproteobacteria</taxon>
        <taxon>Sphingomonadales</taxon>
        <taxon>Sphingomonadaceae</taxon>
        <taxon>Novosphingobium</taxon>
    </lineage>
</organism>
<evidence type="ECO:0000256" key="1">
    <source>
        <dbReference type="SAM" id="Phobius"/>
    </source>
</evidence>
<dbReference type="AlphaFoldDB" id="A0A7X1FT47"/>
<feature type="transmembrane region" description="Helical" evidence="1">
    <location>
        <begin position="80"/>
        <end position="102"/>
    </location>
</feature>
<name>A0A7X1FT47_9SPHN</name>
<keyword evidence="1" id="KW-0472">Membrane</keyword>
<evidence type="ECO:0000259" key="2">
    <source>
        <dbReference type="Pfam" id="PF09835"/>
    </source>
</evidence>
<dbReference type="Pfam" id="PF09835">
    <property type="entry name" value="DUF2062"/>
    <property type="match status" value="1"/>
</dbReference>
<comment type="caution">
    <text evidence="3">The sequence shown here is derived from an EMBL/GenBank/DDBJ whole genome shotgun (WGS) entry which is preliminary data.</text>
</comment>